<dbReference type="AlphaFoldDB" id="A0A2G9UCQ9"/>
<dbReference type="Proteomes" id="UP000230423">
    <property type="component" value="Unassembled WGS sequence"/>
</dbReference>
<evidence type="ECO:0000313" key="3">
    <source>
        <dbReference type="Proteomes" id="UP000230423"/>
    </source>
</evidence>
<proteinExistence type="predicted"/>
<sequence>MTSPRAWNESCFQSIDESMVKFKRRSSMKQNMLLKLVKRVIKLWQRRDAKTEYVYDLNIYAGKETSNIDGTVGERVVKTLLSLTMGCRL</sequence>
<reference evidence="2 3" key="1">
    <citation type="submission" date="2015-09" db="EMBL/GenBank/DDBJ databases">
        <title>Draft genome of the parasitic nematode Teladorsagia circumcincta isolate WARC Sus (inbred).</title>
        <authorList>
            <person name="Mitreva M."/>
        </authorList>
    </citation>
    <scope>NUCLEOTIDE SEQUENCE [LARGE SCALE GENOMIC DNA]</scope>
    <source>
        <strain evidence="2 3">S</strain>
    </source>
</reference>
<dbReference type="InterPro" id="IPR029526">
    <property type="entry name" value="PGBD"/>
</dbReference>
<organism evidence="2 3">
    <name type="scientific">Teladorsagia circumcincta</name>
    <name type="common">Brown stomach worm</name>
    <name type="synonym">Ostertagia circumcincta</name>
    <dbReference type="NCBI Taxonomy" id="45464"/>
    <lineage>
        <taxon>Eukaryota</taxon>
        <taxon>Metazoa</taxon>
        <taxon>Ecdysozoa</taxon>
        <taxon>Nematoda</taxon>
        <taxon>Chromadorea</taxon>
        <taxon>Rhabditida</taxon>
        <taxon>Rhabditina</taxon>
        <taxon>Rhabditomorpha</taxon>
        <taxon>Strongyloidea</taxon>
        <taxon>Trichostrongylidae</taxon>
        <taxon>Teladorsagia</taxon>
    </lineage>
</organism>
<evidence type="ECO:0000313" key="2">
    <source>
        <dbReference type="EMBL" id="PIO68024.1"/>
    </source>
</evidence>
<protein>
    <recommendedName>
        <fullName evidence="1">PiggyBac transposable element-derived protein domain-containing protein</fullName>
    </recommendedName>
</protein>
<feature type="domain" description="PiggyBac transposable element-derived protein" evidence="1">
    <location>
        <begin position="7"/>
        <end position="80"/>
    </location>
</feature>
<keyword evidence="3" id="KW-1185">Reference proteome</keyword>
<evidence type="ECO:0000259" key="1">
    <source>
        <dbReference type="Pfam" id="PF13843"/>
    </source>
</evidence>
<dbReference type="Pfam" id="PF13843">
    <property type="entry name" value="DDE_Tnp_1_7"/>
    <property type="match status" value="1"/>
</dbReference>
<dbReference type="EMBL" id="KZ347291">
    <property type="protein sequence ID" value="PIO68024.1"/>
    <property type="molecule type" value="Genomic_DNA"/>
</dbReference>
<gene>
    <name evidence="2" type="ORF">TELCIR_10203</name>
</gene>
<name>A0A2G9UCQ9_TELCI</name>
<accession>A0A2G9UCQ9</accession>
<dbReference type="OrthoDB" id="118105at2759"/>